<feature type="non-terminal residue" evidence="1">
    <location>
        <position position="1"/>
    </location>
</feature>
<organism evidence="1 2">
    <name type="scientific">Cryptolaemus montrouzieri</name>
    <dbReference type="NCBI Taxonomy" id="559131"/>
    <lineage>
        <taxon>Eukaryota</taxon>
        <taxon>Metazoa</taxon>
        <taxon>Ecdysozoa</taxon>
        <taxon>Arthropoda</taxon>
        <taxon>Hexapoda</taxon>
        <taxon>Insecta</taxon>
        <taxon>Pterygota</taxon>
        <taxon>Neoptera</taxon>
        <taxon>Endopterygota</taxon>
        <taxon>Coleoptera</taxon>
        <taxon>Polyphaga</taxon>
        <taxon>Cucujiformia</taxon>
        <taxon>Coccinelloidea</taxon>
        <taxon>Coccinellidae</taxon>
        <taxon>Scymninae</taxon>
        <taxon>Scymnini</taxon>
        <taxon>Cryptolaemus</taxon>
    </lineage>
</organism>
<sequence length="55" mass="5897">EFTDRSLKAVQTKPRDKDGWGSAYGGDYGYGGNGGGYCKCMSKCRGLAKVEAKVE</sequence>
<dbReference type="Proteomes" id="UP001516400">
    <property type="component" value="Unassembled WGS sequence"/>
</dbReference>
<keyword evidence="2" id="KW-1185">Reference proteome</keyword>
<evidence type="ECO:0000313" key="2">
    <source>
        <dbReference type="Proteomes" id="UP001516400"/>
    </source>
</evidence>
<gene>
    <name evidence="1" type="ORF">HHI36_007160</name>
</gene>
<evidence type="ECO:0000313" key="1">
    <source>
        <dbReference type="EMBL" id="KAL3268027.1"/>
    </source>
</evidence>
<accession>A0ABD2MNS6</accession>
<comment type="caution">
    <text evidence="1">The sequence shown here is derived from an EMBL/GenBank/DDBJ whole genome shotgun (WGS) entry which is preliminary data.</text>
</comment>
<dbReference type="AlphaFoldDB" id="A0ABD2MNS6"/>
<reference evidence="1 2" key="1">
    <citation type="journal article" date="2021" name="BMC Biol.">
        <title>Horizontally acquired antibacterial genes associated with adaptive radiation of ladybird beetles.</title>
        <authorList>
            <person name="Li H.S."/>
            <person name="Tang X.F."/>
            <person name="Huang Y.H."/>
            <person name="Xu Z.Y."/>
            <person name="Chen M.L."/>
            <person name="Du X.Y."/>
            <person name="Qiu B.Y."/>
            <person name="Chen P.T."/>
            <person name="Zhang W."/>
            <person name="Slipinski A."/>
            <person name="Escalona H.E."/>
            <person name="Waterhouse R.M."/>
            <person name="Zwick A."/>
            <person name="Pang H."/>
        </authorList>
    </citation>
    <scope>NUCLEOTIDE SEQUENCE [LARGE SCALE GENOMIC DNA]</scope>
    <source>
        <strain evidence="1">SYSU2018</strain>
    </source>
</reference>
<proteinExistence type="predicted"/>
<name>A0ABD2MNS6_9CUCU</name>
<protein>
    <submittedName>
        <fullName evidence="1">Uncharacterized protein</fullName>
    </submittedName>
</protein>
<dbReference type="EMBL" id="JABFTP020000021">
    <property type="protein sequence ID" value="KAL3268027.1"/>
    <property type="molecule type" value="Genomic_DNA"/>
</dbReference>